<dbReference type="InParanoid" id="A0A218YSF2"/>
<sequence length="975" mass="107378">MSSSNSTFDYKGQSVTFLMRDGVTPVVVPISDINDQYLYLARVAINYGSQLGACLVMFVVTAILSKETKRRTPVYILNLLSLALGFLRALLLAIYTTSSWVEFYDYFAFDFTDISRSAYATSVAGAVIPLLMTLTVNTSLFLQAYTVCKVMEKKYLWVISFFSGLVFMLAVGFRFAQTITNSMAIMDADKYYHQAWITTGCLATETISIWYYSIIFTGKLLWTVHARKNLGFQKWSYIQILAAMGGCTMIIPSCFAVLEYATPDGFPAAGTLALTMVALLLPLSSLWASMVTTEASSSFNVSQLWRSRNSQESLSFGRKTFSSESTGLSSSSSERKGSAAPIGSSTTNNIIEHAPVKSARDSTELDLEKMGVRIDRSYSVHSGKEKVGCQKDPPSGPMETSPKNKKGSLYPPRGGPFSFVSLVSKFEALDALSLPFAIPALQPAPLQISRSPLRKRDCMGNNYKKRLSTIFSPRRGSSDRQDIAFSEDETRPAQPDIFSSSNSRELGFLGKQNDVGKVGRAQDAQESCSIRLRGGIWDPNQITRGKATEAVTTPQVQNETLEDNSLRDKINFYDGTISTGSSTQAKPSANHTPMTKTPFSLARTRSWNKEYFLTPSSASSGQAYVRKQAAITPTKAGKSSSSRPHLAFGSTLNLFNARSSPSKYKPSNTSPRATQGIRQIRNGEEPSPRMWHAHRRRQNAPMAPYPTVVLGGDGAAPLLESIQGEISRPLSRRRLSNKISELYSAKSLEKQPENKQEIAGQQAAPPSVASLRTGFGHEESNYGPPKNAARYSRVAAMRRIFDHNFASKSLNSEATLFDAQPNSQKIFPSHQECLPKPKPITVSPPPPTPPPLALPEDRTESPASPKTVSMVPGITRTWPLQPSSPTKKLPQPKSKVIGDKLKIFETVPQNIDNTEQSSRRSIFRRRLSKSLRSLFEPTVRKSQEEAEEEKESIPAVKPAKRARAEMEFVFSSASG</sequence>
<dbReference type="PANTHER" id="PTHR28009">
    <property type="entry name" value="PHEROMONE ALPHA FACTOR RECEPTOR"/>
    <property type="match status" value="1"/>
</dbReference>
<feature type="compositionally biased region" description="Basic and acidic residues" evidence="1">
    <location>
        <begin position="354"/>
        <end position="364"/>
    </location>
</feature>
<reference evidence="3 4" key="1">
    <citation type="submission" date="2017-04" db="EMBL/GenBank/DDBJ databases">
        <title>Draft genome sequence of Marssonina coronaria NL1: causal agent of apple blotch.</title>
        <authorList>
            <person name="Cheng Q."/>
        </authorList>
    </citation>
    <scope>NUCLEOTIDE SEQUENCE [LARGE SCALE GENOMIC DNA]</scope>
    <source>
        <strain evidence="3 4">NL1</strain>
    </source>
</reference>
<evidence type="ECO:0000256" key="2">
    <source>
        <dbReference type="SAM" id="Phobius"/>
    </source>
</evidence>
<dbReference type="STRING" id="503106.A0A218YSF2"/>
<keyword evidence="2" id="KW-0812">Transmembrane</keyword>
<feature type="transmembrane region" description="Helical" evidence="2">
    <location>
        <begin position="76"/>
        <end position="98"/>
    </location>
</feature>
<feature type="region of interest" description="Disordered" evidence="1">
    <location>
        <begin position="827"/>
        <end position="894"/>
    </location>
</feature>
<feature type="region of interest" description="Disordered" evidence="1">
    <location>
        <begin position="316"/>
        <end position="364"/>
    </location>
</feature>
<dbReference type="GO" id="GO:0038038">
    <property type="term" value="C:G protein-coupled receptor homodimeric complex"/>
    <property type="evidence" value="ECO:0007669"/>
    <property type="project" value="TreeGrafter"/>
</dbReference>
<dbReference type="PRINTS" id="PR00250">
    <property type="entry name" value="GPCRSTE2"/>
</dbReference>
<keyword evidence="4" id="KW-1185">Reference proteome</keyword>
<dbReference type="OrthoDB" id="5402633at2759"/>
<feature type="compositionally biased region" description="Pro residues" evidence="1">
    <location>
        <begin position="836"/>
        <end position="853"/>
    </location>
</feature>
<gene>
    <name evidence="3" type="ORF">B2J93_2476</name>
</gene>
<feature type="transmembrane region" description="Helical" evidence="2">
    <location>
        <begin position="155"/>
        <end position="175"/>
    </location>
</feature>
<keyword evidence="2" id="KW-0472">Membrane</keyword>
<dbReference type="GO" id="GO:0004932">
    <property type="term" value="F:mating-type factor pheromone receptor activity"/>
    <property type="evidence" value="ECO:0007669"/>
    <property type="project" value="InterPro"/>
</dbReference>
<dbReference type="Pfam" id="PF02116">
    <property type="entry name" value="STE2"/>
    <property type="match status" value="1"/>
</dbReference>
<dbReference type="InterPro" id="IPR027458">
    <property type="entry name" value="STE2_TM1-TM2_sf"/>
</dbReference>
<feature type="transmembrane region" description="Helical" evidence="2">
    <location>
        <begin position="195"/>
        <end position="216"/>
    </location>
</feature>
<dbReference type="PANTHER" id="PTHR28009:SF1">
    <property type="entry name" value="PHEROMONE ALPHA FACTOR RECEPTOR"/>
    <property type="match status" value="1"/>
</dbReference>
<feature type="region of interest" description="Disordered" evidence="1">
    <location>
        <begin position="937"/>
        <end position="960"/>
    </location>
</feature>
<feature type="compositionally biased region" description="Basic and acidic residues" evidence="1">
    <location>
        <begin position="747"/>
        <end position="756"/>
    </location>
</feature>
<feature type="region of interest" description="Disordered" evidence="1">
    <location>
        <begin position="746"/>
        <end position="787"/>
    </location>
</feature>
<dbReference type="GO" id="GO:0000750">
    <property type="term" value="P:pheromone-dependent signal transduction involved in conjugation with cellular fusion"/>
    <property type="evidence" value="ECO:0007669"/>
    <property type="project" value="TreeGrafter"/>
</dbReference>
<proteinExistence type="predicted"/>
<protein>
    <recommendedName>
        <fullName evidence="5">Pheromone receptor</fullName>
    </recommendedName>
</protein>
<feature type="region of interest" description="Disordered" evidence="1">
    <location>
        <begin position="381"/>
        <end position="410"/>
    </location>
</feature>
<feature type="region of interest" description="Disordered" evidence="1">
    <location>
        <begin position="577"/>
        <end position="596"/>
    </location>
</feature>
<evidence type="ECO:0008006" key="5">
    <source>
        <dbReference type="Google" id="ProtNLM"/>
    </source>
</evidence>
<evidence type="ECO:0000256" key="1">
    <source>
        <dbReference type="SAM" id="MobiDB-lite"/>
    </source>
</evidence>
<feature type="compositionally biased region" description="Low complexity" evidence="1">
    <location>
        <begin position="319"/>
        <end position="332"/>
    </location>
</feature>
<dbReference type="Gene3D" id="1.10.287.920">
    <property type="entry name" value="Pheromone alpha factor receptor"/>
    <property type="match status" value="1"/>
</dbReference>
<dbReference type="EMBL" id="MZNU01000426">
    <property type="protein sequence ID" value="OWO97716.1"/>
    <property type="molecule type" value="Genomic_DNA"/>
</dbReference>
<organism evidence="3 4">
    <name type="scientific">Diplocarpon coronariae</name>
    <dbReference type="NCBI Taxonomy" id="2795749"/>
    <lineage>
        <taxon>Eukaryota</taxon>
        <taxon>Fungi</taxon>
        <taxon>Dikarya</taxon>
        <taxon>Ascomycota</taxon>
        <taxon>Pezizomycotina</taxon>
        <taxon>Leotiomycetes</taxon>
        <taxon>Helotiales</taxon>
        <taxon>Drepanopezizaceae</taxon>
        <taxon>Diplocarpon</taxon>
    </lineage>
</organism>
<evidence type="ECO:0000313" key="4">
    <source>
        <dbReference type="Proteomes" id="UP000242519"/>
    </source>
</evidence>
<comment type="caution">
    <text evidence="3">The sequence shown here is derived from an EMBL/GenBank/DDBJ whole genome shotgun (WGS) entry which is preliminary data.</text>
</comment>
<accession>A0A218YSF2</accession>
<feature type="transmembrane region" description="Helical" evidence="2">
    <location>
        <begin position="118"/>
        <end position="143"/>
    </location>
</feature>
<dbReference type="InterPro" id="IPR000366">
    <property type="entry name" value="GPCR_STE2"/>
</dbReference>
<name>A0A218YSF2_9HELO</name>
<feature type="region of interest" description="Disordered" evidence="1">
    <location>
        <begin position="471"/>
        <end position="504"/>
    </location>
</feature>
<keyword evidence="2" id="KW-1133">Transmembrane helix</keyword>
<feature type="transmembrane region" description="Helical" evidence="2">
    <location>
        <begin position="237"/>
        <end position="260"/>
    </location>
</feature>
<dbReference type="CDD" id="cd14939">
    <property type="entry name" value="7tmD_STE2"/>
    <property type="match status" value="1"/>
</dbReference>
<dbReference type="AlphaFoldDB" id="A0A218YSF2"/>
<evidence type="ECO:0000313" key="3">
    <source>
        <dbReference type="EMBL" id="OWO97716.1"/>
    </source>
</evidence>
<feature type="transmembrane region" description="Helical" evidence="2">
    <location>
        <begin position="44"/>
        <end position="64"/>
    </location>
</feature>
<dbReference type="Proteomes" id="UP000242519">
    <property type="component" value="Unassembled WGS sequence"/>
</dbReference>